<comment type="caution">
    <text evidence="7">The sequence shown here is derived from an EMBL/GenBank/DDBJ whole genome shotgun (WGS) entry which is preliminary data.</text>
</comment>
<evidence type="ECO:0000313" key="8">
    <source>
        <dbReference type="Proteomes" id="UP001447188"/>
    </source>
</evidence>
<dbReference type="Pfam" id="PF08598">
    <property type="entry name" value="Sds3"/>
    <property type="match status" value="1"/>
</dbReference>
<reference evidence="7 8" key="1">
    <citation type="submission" date="2024-02" db="EMBL/GenBank/DDBJ databases">
        <title>Discinaceae phylogenomics.</title>
        <authorList>
            <person name="Dirks A.C."/>
            <person name="James T.Y."/>
        </authorList>
    </citation>
    <scope>NUCLEOTIDE SEQUENCE [LARGE SCALE GENOMIC DNA]</scope>
    <source>
        <strain evidence="7 8">ACD0624</strain>
    </source>
</reference>
<evidence type="ECO:0000313" key="7">
    <source>
        <dbReference type="EMBL" id="KAL0640329.1"/>
    </source>
</evidence>
<feature type="compositionally biased region" description="Basic residues" evidence="6">
    <location>
        <begin position="572"/>
        <end position="587"/>
    </location>
</feature>
<feature type="compositionally biased region" description="Polar residues" evidence="6">
    <location>
        <begin position="650"/>
        <end position="659"/>
    </location>
</feature>
<accession>A0ABR3GWS0</accession>
<sequence length="775" mass="86138">MTPVLKRGSRSRPSTIALEESVIISSLTNRSRSHPRSTAQKLLDRRVEGPTQDTEAPILTDRMAPDATVAVETQTLTVGALENLNGPLRPSLTGARRKHNGHTPDRESESSLSDIGEDSEAETERLHNSPQKQRPKLVVQHRKDSSSTTQTIAIEMLARKDIMLDQEDAFAGDAAGDSTSSTPAQSSPSKKRKRDTNELPISRPIEELKTRPVTPPPKKKVHTPQVPPENSSINIIEGKESGVDEDERPVTNGVHQDAQSTTMTNGKDARLVKVIKVATPVVEESEGNLDQEQEPERAPEVEMEENVDVAVPVPPEEEPGDTADVAGVDDEDLERALKKKQAMEELAEIERVFAHLKDRIYSEKLRRVEIEMKMIQEGTHPEYVAQKACIDQKLDERVRLADAQYKYGMESLDTATRVSKAQVHSQYFQRVRELRENTLNKCSELWYHIQRERRAGDTLVSEYTYRIPDRASTRIQHRRQYNWEVALLTGISKHVGFPAAPDVLGASEEERAEDLEAIGIAPRVPVRASATVPPVIRDRMLDDHYERPLPLHWPQAHPSPPSPAPHTVQAHSHPHVHIHHHHNRRHAASGVPNQPEQPPYLKQRVPSAQGTMNPGHPQPSHVPLSSLLQNDGIKLEHPSPRPPPALALSISNGQSHTGRSPQHTHSHTQQQLPQRPLQYYSAHGLQSHPLAPQSQQHISMYARAGSMESHQGPPLAPQRIIDLGSPTPGEVRMYGREVEAPDGGLRRLKEESDGTLGVGIPTAPMRSGSSRMSYS</sequence>
<feature type="compositionally biased region" description="Polar residues" evidence="6">
    <location>
        <begin position="27"/>
        <end position="40"/>
    </location>
</feature>
<evidence type="ECO:0000256" key="4">
    <source>
        <dbReference type="ARBA" id="ARBA00023163"/>
    </source>
</evidence>
<feature type="compositionally biased region" description="Low complexity" evidence="6">
    <location>
        <begin position="660"/>
        <end position="673"/>
    </location>
</feature>
<keyword evidence="8" id="KW-1185">Reference proteome</keyword>
<keyword evidence="3" id="KW-0805">Transcription regulation</keyword>
<feature type="region of interest" description="Disordered" evidence="6">
    <location>
        <begin position="738"/>
        <end position="775"/>
    </location>
</feature>
<feature type="region of interest" description="Disordered" evidence="6">
    <location>
        <begin position="27"/>
        <end position="62"/>
    </location>
</feature>
<evidence type="ECO:0008006" key="9">
    <source>
        <dbReference type="Google" id="ProtNLM"/>
    </source>
</evidence>
<keyword evidence="2" id="KW-0678">Repressor</keyword>
<dbReference type="Proteomes" id="UP001447188">
    <property type="component" value="Unassembled WGS sequence"/>
</dbReference>
<feature type="compositionally biased region" description="Basic and acidic residues" evidence="6">
    <location>
        <begin position="738"/>
        <end position="752"/>
    </location>
</feature>
<evidence type="ECO:0000256" key="2">
    <source>
        <dbReference type="ARBA" id="ARBA00022491"/>
    </source>
</evidence>
<feature type="region of interest" description="Disordered" evidence="6">
    <location>
        <begin position="283"/>
        <end position="306"/>
    </location>
</feature>
<dbReference type="PANTHER" id="PTHR21964">
    <property type="entry name" value="BREAST CANCER METASTASIS-SUPPRESSOR 1"/>
    <property type="match status" value="1"/>
</dbReference>
<evidence type="ECO:0000256" key="5">
    <source>
        <dbReference type="ARBA" id="ARBA00023242"/>
    </source>
</evidence>
<feature type="region of interest" description="Disordered" evidence="6">
    <location>
        <begin position="172"/>
        <end position="265"/>
    </location>
</feature>
<evidence type="ECO:0000256" key="1">
    <source>
        <dbReference type="ARBA" id="ARBA00004123"/>
    </source>
</evidence>
<feature type="compositionally biased region" description="Polar residues" evidence="6">
    <location>
        <begin position="253"/>
        <end position="265"/>
    </location>
</feature>
<dbReference type="Gene3D" id="1.20.5.1500">
    <property type="match status" value="1"/>
</dbReference>
<comment type="subcellular location">
    <subcellularLocation>
        <location evidence="1">Nucleus</location>
    </subcellularLocation>
</comment>
<dbReference type="InterPro" id="IPR013907">
    <property type="entry name" value="Sds3"/>
</dbReference>
<feature type="compositionally biased region" description="Acidic residues" evidence="6">
    <location>
        <begin position="283"/>
        <end position="293"/>
    </location>
</feature>
<dbReference type="SMART" id="SM01401">
    <property type="entry name" value="Sds3"/>
    <property type="match status" value="1"/>
</dbReference>
<proteinExistence type="predicted"/>
<evidence type="ECO:0000256" key="3">
    <source>
        <dbReference type="ARBA" id="ARBA00023015"/>
    </source>
</evidence>
<feature type="compositionally biased region" description="Low complexity" evidence="6">
    <location>
        <begin position="178"/>
        <end position="188"/>
    </location>
</feature>
<keyword evidence="4" id="KW-0804">Transcription</keyword>
<gene>
    <name evidence="7" type="ORF">Q9L58_000609</name>
</gene>
<organism evidence="7 8">
    <name type="scientific">Discina gigas</name>
    <dbReference type="NCBI Taxonomy" id="1032678"/>
    <lineage>
        <taxon>Eukaryota</taxon>
        <taxon>Fungi</taxon>
        <taxon>Dikarya</taxon>
        <taxon>Ascomycota</taxon>
        <taxon>Pezizomycotina</taxon>
        <taxon>Pezizomycetes</taxon>
        <taxon>Pezizales</taxon>
        <taxon>Discinaceae</taxon>
        <taxon>Discina</taxon>
    </lineage>
</organism>
<evidence type="ECO:0000256" key="6">
    <source>
        <dbReference type="SAM" id="MobiDB-lite"/>
    </source>
</evidence>
<feature type="region of interest" description="Disordered" evidence="6">
    <location>
        <begin position="549"/>
        <end position="673"/>
    </location>
</feature>
<keyword evidence="5" id="KW-0539">Nucleus</keyword>
<protein>
    <recommendedName>
        <fullName evidence="9">Sds3-like-domain-containing protein</fullName>
    </recommendedName>
</protein>
<name>A0ABR3GWS0_9PEZI</name>
<feature type="region of interest" description="Disordered" evidence="6">
    <location>
        <begin position="82"/>
        <end position="150"/>
    </location>
</feature>
<dbReference type="EMBL" id="JBBBZM010000004">
    <property type="protein sequence ID" value="KAL0640329.1"/>
    <property type="molecule type" value="Genomic_DNA"/>
</dbReference>